<gene>
    <name evidence="1" type="ORF">SBAD_LOCUS8771</name>
</gene>
<accession>A0A183IYS3</accession>
<proteinExistence type="predicted"/>
<dbReference type="Proteomes" id="UP000270296">
    <property type="component" value="Unassembled WGS sequence"/>
</dbReference>
<evidence type="ECO:0000313" key="3">
    <source>
        <dbReference type="WBParaSite" id="SBAD_0000909001-mRNA-1"/>
    </source>
</evidence>
<sequence length="131" mass="14803">MKNTWSATPDLVKANLCSIRVNLQNSPSSLNSFDIRYPHEKTLNDSDCRCDVQVHDVKLVCMNLQGSIEVPFVVAFIVINASSQPNLYPSVYLVQSRYRNRNALTHKVQVSEWITVGSVSIYLDLLTAYPK</sequence>
<evidence type="ECO:0000313" key="2">
    <source>
        <dbReference type="Proteomes" id="UP000270296"/>
    </source>
</evidence>
<reference evidence="3" key="1">
    <citation type="submission" date="2016-06" db="UniProtKB">
        <authorList>
            <consortium name="WormBaseParasite"/>
        </authorList>
    </citation>
    <scope>IDENTIFICATION</scope>
</reference>
<organism evidence="3">
    <name type="scientific">Soboliphyme baturini</name>
    <dbReference type="NCBI Taxonomy" id="241478"/>
    <lineage>
        <taxon>Eukaryota</taxon>
        <taxon>Metazoa</taxon>
        <taxon>Ecdysozoa</taxon>
        <taxon>Nematoda</taxon>
        <taxon>Enoplea</taxon>
        <taxon>Dorylaimia</taxon>
        <taxon>Dioctophymatida</taxon>
        <taxon>Dioctophymatoidea</taxon>
        <taxon>Soboliphymatidae</taxon>
        <taxon>Soboliphyme</taxon>
    </lineage>
</organism>
<dbReference type="EMBL" id="UZAM01011947">
    <property type="protein sequence ID" value="VDP19175.1"/>
    <property type="molecule type" value="Genomic_DNA"/>
</dbReference>
<keyword evidence="2" id="KW-1185">Reference proteome</keyword>
<evidence type="ECO:0000313" key="1">
    <source>
        <dbReference type="EMBL" id="VDP19175.1"/>
    </source>
</evidence>
<dbReference type="AlphaFoldDB" id="A0A183IYS3"/>
<name>A0A183IYS3_9BILA</name>
<protein>
    <submittedName>
        <fullName evidence="3">Integrin_alpha2 domain-containing protein</fullName>
    </submittedName>
</protein>
<dbReference type="WBParaSite" id="SBAD_0000909001-mRNA-1">
    <property type="protein sequence ID" value="SBAD_0000909001-mRNA-1"/>
    <property type="gene ID" value="SBAD_0000909001"/>
</dbReference>
<reference evidence="1 2" key="2">
    <citation type="submission" date="2018-11" db="EMBL/GenBank/DDBJ databases">
        <authorList>
            <consortium name="Pathogen Informatics"/>
        </authorList>
    </citation>
    <scope>NUCLEOTIDE SEQUENCE [LARGE SCALE GENOMIC DNA]</scope>
</reference>